<evidence type="ECO:0000313" key="10">
    <source>
        <dbReference type="EMBL" id="AUF83790.1"/>
    </source>
</evidence>
<comment type="subcellular location">
    <subcellularLocation>
        <location evidence="1 8">Cell membrane</location>
        <topology evidence="1 8">Multi-pass membrane protein</topology>
    </subcellularLocation>
</comment>
<dbReference type="GO" id="GO:0055085">
    <property type="term" value="P:transmembrane transport"/>
    <property type="evidence" value="ECO:0007669"/>
    <property type="project" value="InterPro"/>
</dbReference>
<feature type="transmembrane region" description="Helical" evidence="8">
    <location>
        <begin position="116"/>
        <end position="146"/>
    </location>
</feature>
<dbReference type="KEGG" id="msyr:CXP39_03240"/>
<dbReference type="InterPro" id="IPR035906">
    <property type="entry name" value="MetI-like_sf"/>
</dbReference>
<keyword evidence="7 8" id="KW-0472">Membrane</keyword>
<dbReference type="PANTHER" id="PTHR42929">
    <property type="entry name" value="INNER MEMBRANE ABC TRANSPORTER PERMEASE PROTEIN YDCU-RELATED-RELATED"/>
    <property type="match status" value="1"/>
</dbReference>
<evidence type="ECO:0000259" key="9">
    <source>
        <dbReference type="PROSITE" id="PS50928"/>
    </source>
</evidence>
<dbReference type="GO" id="GO:0005886">
    <property type="term" value="C:plasma membrane"/>
    <property type="evidence" value="ECO:0007669"/>
    <property type="project" value="UniProtKB-SubCell"/>
</dbReference>
<feature type="transmembrane region" description="Helical" evidence="8">
    <location>
        <begin position="66"/>
        <end position="91"/>
    </location>
</feature>
<evidence type="ECO:0000256" key="8">
    <source>
        <dbReference type="RuleBase" id="RU363032"/>
    </source>
</evidence>
<feature type="transmembrane region" description="Helical" evidence="8">
    <location>
        <begin position="158"/>
        <end position="182"/>
    </location>
</feature>
<keyword evidence="3 8" id="KW-0813">Transport</keyword>
<evidence type="ECO:0000313" key="11">
    <source>
        <dbReference type="Proteomes" id="UP000233419"/>
    </source>
</evidence>
<dbReference type="InterPro" id="IPR050024">
    <property type="entry name" value="MMSYN1_0196-like"/>
</dbReference>
<dbReference type="NCBIfam" id="NF043074">
    <property type="entry name" value="MMSYN1_0196"/>
    <property type="match status" value="1"/>
</dbReference>
<dbReference type="AlphaFoldDB" id="A0A2K9BVP7"/>
<dbReference type="EMBL" id="CP025257">
    <property type="protein sequence ID" value="AUF83790.1"/>
    <property type="molecule type" value="Genomic_DNA"/>
</dbReference>
<dbReference type="InterPro" id="IPR000515">
    <property type="entry name" value="MetI-like"/>
</dbReference>
<name>A0A2K9BVP7_9MOLU</name>
<keyword evidence="6 8" id="KW-1133">Transmembrane helix</keyword>
<feature type="transmembrane region" description="Helical" evidence="8">
    <location>
        <begin position="188"/>
        <end position="211"/>
    </location>
</feature>
<accession>A0A2K9BVP7</accession>
<evidence type="ECO:0000256" key="3">
    <source>
        <dbReference type="ARBA" id="ARBA00022448"/>
    </source>
</evidence>
<evidence type="ECO:0000256" key="6">
    <source>
        <dbReference type="ARBA" id="ARBA00022989"/>
    </source>
</evidence>
<protein>
    <submittedName>
        <fullName evidence="10">ABC transporter permease</fullName>
    </submittedName>
</protein>
<keyword evidence="5 8" id="KW-0812">Transmembrane</keyword>
<dbReference type="Proteomes" id="UP000233419">
    <property type="component" value="Chromosome"/>
</dbReference>
<evidence type="ECO:0000256" key="1">
    <source>
        <dbReference type="ARBA" id="ARBA00004651"/>
    </source>
</evidence>
<dbReference type="PANTHER" id="PTHR42929:SF1">
    <property type="entry name" value="INNER MEMBRANE ABC TRANSPORTER PERMEASE PROTEIN YDCU-RELATED"/>
    <property type="match status" value="1"/>
</dbReference>
<proteinExistence type="inferred from homology"/>
<gene>
    <name evidence="10" type="ORF">CXP39_03240</name>
</gene>
<dbReference type="RefSeq" id="WP_036256570.1">
    <property type="nucleotide sequence ID" value="NZ_CP025257.1"/>
</dbReference>
<evidence type="ECO:0000256" key="5">
    <source>
        <dbReference type="ARBA" id="ARBA00022692"/>
    </source>
</evidence>
<feature type="domain" description="ABC transmembrane type-1" evidence="9">
    <location>
        <begin position="120"/>
        <end position="312"/>
    </location>
</feature>
<dbReference type="SUPFAM" id="SSF161098">
    <property type="entry name" value="MetI-like"/>
    <property type="match status" value="1"/>
</dbReference>
<feature type="transmembrane region" description="Helical" evidence="8">
    <location>
        <begin position="290"/>
        <end position="312"/>
    </location>
</feature>
<dbReference type="Gene3D" id="1.10.3720.10">
    <property type="entry name" value="MetI-like"/>
    <property type="match status" value="1"/>
</dbReference>
<comment type="similarity">
    <text evidence="2">Belongs to the binding-protein-dependent transport system permease family. CysTW subfamily.</text>
</comment>
<dbReference type="CDD" id="cd06261">
    <property type="entry name" value="TM_PBP2"/>
    <property type="match status" value="1"/>
</dbReference>
<keyword evidence="11" id="KW-1185">Reference proteome</keyword>
<sequence length="337" mass="37480">MKQEKNLELEITAEKTVFNQEDLDEAIDDQIVAAKRSKIKSKVAEFNKSLGKTKLFNFSKGKIWPILLPFFIVMTALVILPLISIVIYAIVQPTGDAIMFKITIAKFLKMFTDSNIMIALLMSIAYALVAALLCVFIGYPIALMMAQIRSQILAKNMWVLITMPIWISMLLKVLGLQTLFYLLMPNAIGTPIAIIIGMVYMFLPFAVTPIYDSLESRQIDLEEASLDLGSSPMKTFWTITVRSSMPGVLTGFSLVIVQASTSLIIVHYIGDGKIQLISSVIESYFLKGNDFGYGAAISVVLAIMIFALMLIIRGISSKFEMKGKKKWKDSSRVATSQ</sequence>
<keyword evidence="4" id="KW-1003">Cell membrane</keyword>
<dbReference type="PROSITE" id="PS50928">
    <property type="entry name" value="ABC_TM1"/>
    <property type="match status" value="1"/>
</dbReference>
<evidence type="ECO:0000256" key="4">
    <source>
        <dbReference type="ARBA" id="ARBA00022475"/>
    </source>
</evidence>
<evidence type="ECO:0000256" key="7">
    <source>
        <dbReference type="ARBA" id="ARBA00023136"/>
    </source>
</evidence>
<evidence type="ECO:0000256" key="2">
    <source>
        <dbReference type="ARBA" id="ARBA00007069"/>
    </source>
</evidence>
<dbReference type="Pfam" id="PF00528">
    <property type="entry name" value="BPD_transp_1"/>
    <property type="match status" value="1"/>
</dbReference>
<feature type="transmembrane region" description="Helical" evidence="8">
    <location>
        <begin position="248"/>
        <end position="270"/>
    </location>
</feature>
<organism evidence="10 11">
    <name type="scientific">Mesoplasma syrphidae</name>
    <dbReference type="NCBI Taxonomy" id="225999"/>
    <lineage>
        <taxon>Bacteria</taxon>
        <taxon>Bacillati</taxon>
        <taxon>Mycoplasmatota</taxon>
        <taxon>Mollicutes</taxon>
        <taxon>Entomoplasmatales</taxon>
        <taxon>Entomoplasmataceae</taxon>
        <taxon>Mesoplasma</taxon>
    </lineage>
</organism>
<reference evidence="10 11" key="1">
    <citation type="submission" date="2017-12" db="EMBL/GenBank/DDBJ databases">
        <title>Mesoplasma syrphidae YJS, Complete Genome.</title>
        <authorList>
            <person name="Knight T.F."/>
            <person name="Citino T."/>
            <person name="Rubinstein R."/>
            <person name="Neuschaefer Z."/>
        </authorList>
    </citation>
    <scope>NUCLEOTIDE SEQUENCE [LARGE SCALE GENOMIC DNA]</scope>
    <source>
        <strain evidence="10 11">YJS</strain>
    </source>
</reference>
<dbReference type="OrthoDB" id="9807047at2"/>